<keyword evidence="2" id="KW-1185">Reference proteome</keyword>
<dbReference type="EMBL" id="NCKW01004577">
    <property type="protein sequence ID" value="POM74702.1"/>
    <property type="molecule type" value="Genomic_DNA"/>
</dbReference>
<dbReference type="AlphaFoldDB" id="A0A2P4YA77"/>
<sequence length="111" mass="13074">MVLENPYVHARLEGAASWYWEAYRSRYTINCLPREDLCNEGDDAASDNWRVVVTKHVVDHNHNLSKELYEHYRENRRIYDPELLAIDTSSDSAVVKRILYQFTTRRKSAGI</sequence>
<proteinExistence type="predicted"/>
<name>A0A2P4YA77_9STRA</name>
<dbReference type="OrthoDB" id="167578at2759"/>
<evidence type="ECO:0000313" key="1">
    <source>
        <dbReference type="EMBL" id="POM74702.1"/>
    </source>
</evidence>
<reference evidence="1 2" key="1">
    <citation type="journal article" date="2017" name="Genome Biol. Evol.">
        <title>Phytophthora megakarya and P. palmivora, closely related causal agents of cacao black pod rot, underwent increases in genome sizes and gene numbers by different mechanisms.</title>
        <authorList>
            <person name="Ali S.S."/>
            <person name="Shao J."/>
            <person name="Lary D.J."/>
            <person name="Kronmiller B."/>
            <person name="Shen D."/>
            <person name="Strem M.D."/>
            <person name="Amoako-Attah I."/>
            <person name="Akrofi A.Y."/>
            <person name="Begoude B.A."/>
            <person name="Ten Hoopen G.M."/>
            <person name="Coulibaly K."/>
            <person name="Kebe B.I."/>
            <person name="Melnick R.L."/>
            <person name="Guiltinan M.J."/>
            <person name="Tyler B.M."/>
            <person name="Meinhardt L.W."/>
            <person name="Bailey B.A."/>
        </authorList>
    </citation>
    <scope>NUCLEOTIDE SEQUENCE [LARGE SCALE GENOMIC DNA]</scope>
    <source>
        <strain evidence="2">sbr112.9</strain>
    </source>
</reference>
<protein>
    <submittedName>
        <fullName evidence="1">Uncharacterized protein</fullName>
    </submittedName>
</protein>
<organism evidence="1 2">
    <name type="scientific">Phytophthora palmivora</name>
    <dbReference type="NCBI Taxonomy" id="4796"/>
    <lineage>
        <taxon>Eukaryota</taxon>
        <taxon>Sar</taxon>
        <taxon>Stramenopiles</taxon>
        <taxon>Oomycota</taxon>
        <taxon>Peronosporomycetes</taxon>
        <taxon>Peronosporales</taxon>
        <taxon>Peronosporaceae</taxon>
        <taxon>Phytophthora</taxon>
    </lineage>
</organism>
<accession>A0A2P4YA77</accession>
<dbReference type="Proteomes" id="UP000237271">
    <property type="component" value="Unassembled WGS sequence"/>
</dbReference>
<evidence type="ECO:0000313" key="2">
    <source>
        <dbReference type="Proteomes" id="UP000237271"/>
    </source>
</evidence>
<gene>
    <name evidence="1" type="ORF">PHPALM_8300</name>
</gene>
<comment type="caution">
    <text evidence="1">The sequence shown here is derived from an EMBL/GenBank/DDBJ whole genome shotgun (WGS) entry which is preliminary data.</text>
</comment>